<gene>
    <name evidence="11" type="ORF">PHAECO_LOCUS10598</name>
</gene>
<dbReference type="Proteomes" id="UP001153737">
    <property type="component" value="Chromosome 6"/>
</dbReference>
<comment type="similarity">
    <text evidence="8">Belongs to the YOS1 family.</text>
</comment>
<proteinExistence type="inferred from homology"/>
<evidence type="ECO:0000256" key="9">
    <source>
        <dbReference type="ARBA" id="ARBA00045999"/>
    </source>
</evidence>
<feature type="non-terminal residue" evidence="11">
    <location>
        <position position="117"/>
    </location>
</feature>
<keyword evidence="4 10" id="KW-0812">Transmembrane</keyword>
<dbReference type="GO" id="GO:0000139">
    <property type="term" value="C:Golgi membrane"/>
    <property type="evidence" value="ECO:0007669"/>
    <property type="project" value="TreeGrafter"/>
</dbReference>
<evidence type="ECO:0000313" key="11">
    <source>
        <dbReference type="EMBL" id="CAH1173710.1"/>
    </source>
</evidence>
<reference evidence="11" key="2">
    <citation type="submission" date="2022-10" db="EMBL/GenBank/DDBJ databases">
        <authorList>
            <consortium name="ENA_rothamsted_submissions"/>
            <consortium name="culmorum"/>
            <person name="King R."/>
        </authorList>
    </citation>
    <scope>NUCLEOTIDE SEQUENCE</scope>
</reference>
<dbReference type="PANTHER" id="PTHR15858">
    <property type="entry name" value="IMMEDIATE EARLY RESPONSE 3-INTERACTING PROTEIN 1"/>
    <property type="match status" value="1"/>
</dbReference>
<evidence type="ECO:0000256" key="4">
    <source>
        <dbReference type="ARBA" id="ARBA00022692"/>
    </source>
</evidence>
<dbReference type="PANTHER" id="PTHR15858:SF0">
    <property type="entry name" value="IMMEDIATE EARLY RESPONSE 3-INTERACTING PROTEIN 1"/>
    <property type="match status" value="1"/>
</dbReference>
<evidence type="ECO:0000256" key="5">
    <source>
        <dbReference type="ARBA" id="ARBA00022927"/>
    </source>
</evidence>
<dbReference type="Pfam" id="PF08571">
    <property type="entry name" value="Yos1"/>
    <property type="match status" value="1"/>
</dbReference>
<dbReference type="GO" id="GO:0005789">
    <property type="term" value="C:endoplasmic reticulum membrane"/>
    <property type="evidence" value="ECO:0007669"/>
    <property type="project" value="TreeGrafter"/>
</dbReference>
<evidence type="ECO:0000256" key="3">
    <source>
        <dbReference type="ARBA" id="ARBA00022448"/>
    </source>
</evidence>
<evidence type="ECO:0000256" key="8">
    <source>
        <dbReference type="ARBA" id="ARBA00024203"/>
    </source>
</evidence>
<sequence>QIETCFCLLLGVLEEIWNQFLFYNFFLKFHYILNMAFTLWNLFEATVLCLNAVCILNEERFLSKVGWSAKSTNNQGFGENPSAKSQIFNLIHSIRTVTRIPLIFLNVVVIVIKLILG</sequence>
<keyword evidence="12" id="KW-1185">Reference proteome</keyword>
<dbReference type="AlphaFoldDB" id="A0A9P0DWC4"/>
<keyword evidence="3" id="KW-0813">Transport</keyword>
<reference evidence="11" key="1">
    <citation type="submission" date="2022-01" db="EMBL/GenBank/DDBJ databases">
        <authorList>
            <person name="King R."/>
        </authorList>
    </citation>
    <scope>NUCLEOTIDE SEQUENCE</scope>
</reference>
<dbReference type="OrthoDB" id="15356at2759"/>
<comment type="function">
    <text evidence="9">Regulator of endoplasmic reticulum secretion that acts as a key determinant of brain size. Required for secretion of extracellular matrix proteins. Required for correct brain development by depositing sufficient extracellular matrix proteins for tissue integrity and the proliferation of neural progenitors. Acts as a regulator of the unfolded protein response (UPR).</text>
</comment>
<organism evidence="11 12">
    <name type="scientific">Phaedon cochleariae</name>
    <name type="common">Mustard beetle</name>
    <dbReference type="NCBI Taxonomy" id="80249"/>
    <lineage>
        <taxon>Eukaryota</taxon>
        <taxon>Metazoa</taxon>
        <taxon>Ecdysozoa</taxon>
        <taxon>Arthropoda</taxon>
        <taxon>Hexapoda</taxon>
        <taxon>Insecta</taxon>
        <taxon>Pterygota</taxon>
        <taxon>Neoptera</taxon>
        <taxon>Endopterygota</taxon>
        <taxon>Coleoptera</taxon>
        <taxon>Polyphaga</taxon>
        <taxon>Cucujiformia</taxon>
        <taxon>Chrysomeloidea</taxon>
        <taxon>Chrysomelidae</taxon>
        <taxon>Chrysomelinae</taxon>
        <taxon>Chrysomelini</taxon>
        <taxon>Phaedon</taxon>
    </lineage>
</organism>
<evidence type="ECO:0000256" key="2">
    <source>
        <dbReference type="ARBA" id="ARBA00016434"/>
    </source>
</evidence>
<accession>A0A9P0DWC4</accession>
<dbReference type="InterPro" id="IPR013880">
    <property type="entry name" value="Yos1"/>
</dbReference>
<feature type="transmembrane region" description="Helical" evidence="10">
    <location>
        <begin position="31"/>
        <end position="56"/>
    </location>
</feature>
<evidence type="ECO:0000256" key="7">
    <source>
        <dbReference type="ARBA" id="ARBA00023136"/>
    </source>
</evidence>
<keyword evidence="7 10" id="KW-0472">Membrane</keyword>
<evidence type="ECO:0000256" key="1">
    <source>
        <dbReference type="ARBA" id="ARBA00004370"/>
    </source>
</evidence>
<name>A0A9P0DWC4_PHACE</name>
<keyword evidence="5" id="KW-0653">Protein transport</keyword>
<dbReference type="GO" id="GO:0030134">
    <property type="term" value="C:COPII-coated ER to Golgi transport vesicle"/>
    <property type="evidence" value="ECO:0007669"/>
    <property type="project" value="TreeGrafter"/>
</dbReference>
<evidence type="ECO:0000256" key="10">
    <source>
        <dbReference type="SAM" id="Phobius"/>
    </source>
</evidence>
<feature type="transmembrane region" description="Helical" evidence="10">
    <location>
        <begin position="97"/>
        <end position="116"/>
    </location>
</feature>
<dbReference type="GO" id="GO:0015031">
    <property type="term" value="P:protein transport"/>
    <property type="evidence" value="ECO:0007669"/>
    <property type="project" value="UniProtKB-KW"/>
</dbReference>
<evidence type="ECO:0000313" key="12">
    <source>
        <dbReference type="Proteomes" id="UP001153737"/>
    </source>
</evidence>
<dbReference type="GO" id="GO:0006888">
    <property type="term" value="P:endoplasmic reticulum to Golgi vesicle-mediated transport"/>
    <property type="evidence" value="ECO:0007669"/>
    <property type="project" value="TreeGrafter"/>
</dbReference>
<keyword evidence="6 10" id="KW-1133">Transmembrane helix</keyword>
<comment type="subcellular location">
    <subcellularLocation>
        <location evidence="1">Membrane</location>
    </subcellularLocation>
</comment>
<dbReference type="EMBL" id="OU896712">
    <property type="protein sequence ID" value="CAH1173710.1"/>
    <property type="molecule type" value="Genomic_DNA"/>
</dbReference>
<protein>
    <recommendedName>
        <fullName evidence="2">Immediate early response 3-interacting protein 1</fullName>
    </recommendedName>
</protein>
<evidence type="ECO:0000256" key="6">
    <source>
        <dbReference type="ARBA" id="ARBA00022989"/>
    </source>
</evidence>